<comment type="caution">
    <text evidence="1">The sequence shown here is derived from an EMBL/GenBank/DDBJ whole genome shotgun (WGS) entry which is preliminary data.</text>
</comment>
<reference evidence="2" key="1">
    <citation type="journal article" date="2011" name="Genome Biol.">
        <title>Comparative and functional genomics provide insights into the pathogenicity of dermatophytic fungi.</title>
        <authorList>
            <person name="Burmester A."/>
            <person name="Shelest E."/>
            <person name="Gloeckner G."/>
            <person name="Heddergott C."/>
            <person name="Schindler S."/>
            <person name="Staib P."/>
            <person name="Heidel A."/>
            <person name="Felder M."/>
            <person name="Petzold A."/>
            <person name="Szafranski K."/>
            <person name="Feuermann M."/>
            <person name="Pedruzzi I."/>
            <person name="Priebe S."/>
            <person name="Groth M."/>
            <person name="Winkler R."/>
            <person name="Li W."/>
            <person name="Kniemeyer O."/>
            <person name="Schroeckh V."/>
            <person name="Hertweck C."/>
            <person name="Hube B."/>
            <person name="White T.C."/>
            <person name="Platzer M."/>
            <person name="Guthke R."/>
            <person name="Heitman J."/>
            <person name="Woestemeyer J."/>
            <person name="Zipfel P.F."/>
            <person name="Monod M."/>
            <person name="Brakhage A.A."/>
        </authorList>
    </citation>
    <scope>NUCLEOTIDE SEQUENCE [LARGE SCALE GENOMIC DNA]</scope>
    <source>
        <strain evidence="2">ATCC MYA-4681 / CBS 112371</strain>
    </source>
</reference>
<dbReference type="RefSeq" id="XP_003016523.1">
    <property type="nucleotide sequence ID" value="XM_003016477.1"/>
</dbReference>
<sequence>MKLKQREMRLEMEMKLKLKINKLVGERRKKENKRGREKADVFPFIPFSAWAVAGAGETGINLLEHPSQIAALIDHSRLPSFSFCIYLPLSRL</sequence>
<dbReference type="EMBL" id="ABSU01000002">
    <property type="protein sequence ID" value="EFE35878.1"/>
    <property type="molecule type" value="Genomic_DNA"/>
</dbReference>
<dbReference type="AlphaFoldDB" id="D4AKG9"/>
<dbReference type="GeneID" id="9522005"/>
<protein>
    <submittedName>
        <fullName evidence="1">Uncharacterized protein</fullName>
    </submittedName>
</protein>
<evidence type="ECO:0000313" key="2">
    <source>
        <dbReference type="Proteomes" id="UP000008866"/>
    </source>
</evidence>
<gene>
    <name evidence="1" type="ORF">ARB_04812</name>
</gene>
<keyword evidence="2" id="KW-1185">Reference proteome</keyword>
<dbReference type="Proteomes" id="UP000008866">
    <property type="component" value="Unassembled WGS sequence"/>
</dbReference>
<dbReference type="KEGG" id="abe:ARB_04812"/>
<organism evidence="1 2">
    <name type="scientific">Arthroderma benhamiae (strain ATCC MYA-4681 / CBS 112371)</name>
    <name type="common">Trichophyton mentagrophytes</name>
    <dbReference type="NCBI Taxonomy" id="663331"/>
    <lineage>
        <taxon>Eukaryota</taxon>
        <taxon>Fungi</taxon>
        <taxon>Dikarya</taxon>
        <taxon>Ascomycota</taxon>
        <taxon>Pezizomycotina</taxon>
        <taxon>Eurotiomycetes</taxon>
        <taxon>Eurotiomycetidae</taxon>
        <taxon>Onygenales</taxon>
        <taxon>Arthrodermataceae</taxon>
        <taxon>Trichophyton</taxon>
    </lineage>
</organism>
<proteinExistence type="predicted"/>
<evidence type="ECO:0000313" key="1">
    <source>
        <dbReference type="EMBL" id="EFE35878.1"/>
    </source>
</evidence>
<name>D4AKG9_ARTBC</name>
<accession>D4AKG9</accession>
<dbReference type="HOGENOM" id="CLU_2412810_0_0_1"/>